<name>X0WSE0_9ZZZZ</name>
<comment type="caution">
    <text evidence="1">The sequence shown here is derived from an EMBL/GenBank/DDBJ whole genome shotgun (WGS) entry which is preliminary data.</text>
</comment>
<gene>
    <name evidence="1" type="ORF">S01H1_50199</name>
</gene>
<protein>
    <submittedName>
        <fullName evidence="1">Uncharacterized protein</fullName>
    </submittedName>
</protein>
<feature type="non-terminal residue" evidence="1">
    <location>
        <position position="1"/>
    </location>
</feature>
<organism evidence="1">
    <name type="scientific">marine sediment metagenome</name>
    <dbReference type="NCBI Taxonomy" id="412755"/>
    <lineage>
        <taxon>unclassified sequences</taxon>
        <taxon>metagenomes</taxon>
        <taxon>ecological metagenomes</taxon>
    </lineage>
</organism>
<dbReference type="AlphaFoldDB" id="X0WSE0"/>
<dbReference type="EMBL" id="BARS01032338">
    <property type="protein sequence ID" value="GAG27438.1"/>
    <property type="molecule type" value="Genomic_DNA"/>
</dbReference>
<reference evidence="1" key="1">
    <citation type="journal article" date="2014" name="Front. Microbiol.">
        <title>High frequency of phylogenetically diverse reductive dehalogenase-homologous genes in deep subseafloor sedimentary metagenomes.</title>
        <authorList>
            <person name="Kawai M."/>
            <person name="Futagami T."/>
            <person name="Toyoda A."/>
            <person name="Takaki Y."/>
            <person name="Nishi S."/>
            <person name="Hori S."/>
            <person name="Arai W."/>
            <person name="Tsubouchi T."/>
            <person name="Morono Y."/>
            <person name="Uchiyama I."/>
            <person name="Ito T."/>
            <person name="Fujiyama A."/>
            <person name="Inagaki F."/>
            <person name="Takami H."/>
        </authorList>
    </citation>
    <scope>NUCLEOTIDE SEQUENCE</scope>
    <source>
        <strain evidence="1">Expedition CK06-06</strain>
    </source>
</reference>
<evidence type="ECO:0000313" key="1">
    <source>
        <dbReference type="EMBL" id="GAG27438.1"/>
    </source>
</evidence>
<proteinExistence type="predicted"/>
<accession>X0WSE0</accession>
<sequence>HVWAETVIVLSTNTKNAIIIKTKGFFILPLGNS</sequence>